<feature type="region of interest" description="Disordered" evidence="1">
    <location>
        <begin position="100"/>
        <end position="208"/>
    </location>
</feature>
<comment type="caution">
    <text evidence="2">The sequence shown here is derived from an EMBL/GenBank/DDBJ whole genome shotgun (WGS) entry which is preliminary data.</text>
</comment>
<dbReference type="AlphaFoldDB" id="A0A8I0P8I1"/>
<keyword evidence="3" id="KW-1185">Reference proteome</keyword>
<feature type="region of interest" description="Disordered" evidence="1">
    <location>
        <begin position="1"/>
        <end position="65"/>
    </location>
</feature>
<name>A0A8I0P8I1_9ACTN</name>
<sequence length="252" mass="26717">MPAAGTALAPTTDPTAPPRPRLTETTQQSLRQHGITHGPQVIAARSHHPAPRAATAPASNAPVTPAGPACARHGWGLSASRIRLLIAPPPVCGPRPMTAPQPVPPALRSWSPGSRAPSPTLGWPVAPSNQTRFLPGPVVPPARHVKPQLPTNLRAPRPSRRPPALLSGSPSWPFAAPTLSYRPPRRPRPAPPARLSPAPLTVSSRRPPCLVTPTIRACPAALAHSRARRQRQFSRPIPGRPGRLTPQNRSVL</sequence>
<reference evidence="2 3" key="1">
    <citation type="submission" date="2020-10" db="EMBL/GenBank/DDBJ databases">
        <title>Sequencing the genomes of 1000 actinobacteria strains.</title>
        <authorList>
            <person name="Klenk H.-P."/>
        </authorList>
    </citation>
    <scope>NUCLEOTIDE SEQUENCE [LARGE SCALE GENOMIC DNA]</scope>
    <source>
        <strain evidence="2 3">DSM 41803</strain>
    </source>
</reference>
<dbReference type="Proteomes" id="UP000629287">
    <property type="component" value="Unassembled WGS sequence"/>
</dbReference>
<evidence type="ECO:0000256" key="1">
    <source>
        <dbReference type="SAM" id="MobiDB-lite"/>
    </source>
</evidence>
<feature type="region of interest" description="Disordered" evidence="1">
    <location>
        <begin position="221"/>
        <end position="252"/>
    </location>
</feature>
<feature type="compositionally biased region" description="Low complexity" evidence="1">
    <location>
        <begin position="1"/>
        <end position="14"/>
    </location>
</feature>
<organism evidence="2 3">
    <name type="scientific">Streptomyces stelliscabiei</name>
    <dbReference type="NCBI Taxonomy" id="146820"/>
    <lineage>
        <taxon>Bacteria</taxon>
        <taxon>Bacillati</taxon>
        <taxon>Actinomycetota</taxon>
        <taxon>Actinomycetes</taxon>
        <taxon>Kitasatosporales</taxon>
        <taxon>Streptomycetaceae</taxon>
        <taxon>Streptomyces</taxon>
    </lineage>
</organism>
<accession>A0A8I0P8I1</accession>
<evidence type="ECO:0000313" key="3">
    <source>
        <dbReference type="Proteomes" id="UP000629287"/>
    </source>
</evidence>
<protein>
    <submittedName>
        <fullName evidence="2">Uncharacterized protein</fullName>
    </submittedName>
</protein>
<feature type="compositionally biased region" description="Low complexity" evidence="1">
    <location>
        <begin position="51"/>
        <end position="65"/>
    </location>
</feature>
<evidence type="ECO:0000313" key="2">
    <source>
        <dbReference type="EMBL" id="MBE1599502.1"/>
    </source>
</evidence>
<gene>
    <name evidence="2" type="ORF">H4687_005631</name>
</gene>
<proteinExistence type="predicted"/>
<dbReference type="EMBL" id="JADBGF010000001">
    <property type="protein sequence ID" value="MBE1599502.1"/>
    <property type="molecule type" value="Genomic_DNA"/>
</dbReference>
<feature type="compositionally biased region" description="Low complexity" evidence="1">
    <location>
        <begin position="162"/>
        <end position="182"/>
    </location>
</feature>